<gene>
    <name evidence="13" type="ORF">SAMN06893097_101780</name>
</gene>
<evidence type="ECO:0000313" key="14">
    <source>
        <dbReference type="Proteomes" id="UP000219514"/>
    </source>
</evidence>
<dbReference type="PANTHER" id="PTHR48041:SF139">
    <property type="entry name" value="PROTEIN SCARLET"/>
    <property type="match status" value="1"/>
</dbReference>
<reference evidence="13 14" key="1">
    <citation type="submission" date="2017-09" db="EMBL/GenBank/DDBJ databases">
        <authorList>
            <person name="Ehlers B."/>
            <person name="Leendertz F.H."/>
        </authorList>
    </citation>
    <scope>NUCLEOTIDE SEQUENCE [LARGE SCALE GENOMIC DNA]</scope>
    <source>
        <strain evidence="13 14">DSM 46844</strain>
    </source>
</reference>
<organism evidence="13 14">
    <name type="scientific">Geodermatophilus sabuli</name>
    <dbReference type="NCBI Taxonomy" id="1564158"/>
    <lineage>
        <taxon>Bacteria</taxon>
        <taxon>Bacillati</taxon>
        <taxon>Actinomycetota</taxon>
        <taxon>Actinomycetes</taxon>
        <taxon>Geodermatophilales</taxon>
        <taxon>Geodermatophilaceae</taxon>
        <taxon>Geodermatophilus</taxon>
    </lineage>
</organism>
<evidence type="ECO:0000256" key="9">
    <source>
        <dbReference type="SAM" id="MobiDB-lite"/>
    </source>
</evidence>
<evidence type="ECO:0000256" key="1">
    <source>
        <dbReference type="ARBA" id="ARBA00004141"/>
    </source>
</evidence>
<evidence type="ECO:0000256" key="2">
    <source>
        <dbReference type="ARBA" id="ARBA00022448"/>
    </source>
</evidence>
<dbReference type="InterPro" id="IPR003439">
    <property type="entry name" value="ABC_transporter-like_ATP-bd"/>
</dbReference>
<dbReference type="PROSITE" id="PS50006">
    <property type="entry name" value="FHA_DOMAIN"/>
    <property type="match status" value="2"/>
</dbReference>
<dbReference type="FunFam" id="3.40.50.300:FF:000474">
    <property type="entry name" value="Putative ABC transporter ATP-binding subunit"/>
    <property type="match status" value="1"/>
</dbReference>
<evidence type="ECO:0000256" key="3">
    <source>
        <dbReference type="ARBA" id="ARBA00022553"/>
    </source>
</evidence>
<dbReference type="SMART" id="SM00382">
    <property type="entry name" value="AAA"/>
    <property type="match status" value="1"/>
</dbReference>
<dbReference type="InterPro" id="IPR050352">
    <property type="entry name" value="ABCG_transporters"/>
</dbReference>
<feature type="transmembrane region" description="Helical" evidence="10">
    <location>
        <begin position="571"/>
        <end position="590"/>
    </location>
</feature>
<sequence>MTGSGPPAPGPVTGPTDTLELHAGGHRLLLGPGRRVVVGRGDGVDLDLPHPGVSRLHLVVEPDPAGWTVVDHSRNGTFLGQHRITRLTVTGPVRLHLGSVSDGAPLDLVPGAAAPPPAVDQQRTGQGQVTAVHDVRTARITVGRLPDNDVVLDDLLVSRQHAVLDRGPTGWTLTDLGTGNGTFVNGRRVTRAPITPGDVIGIGHGLLQFDGDRLVASVDRGGNVFAAEDLTVTTPQGKVLLQSVGFTLSGNSLLAVIGPSGAGKSTLLHALTGARPADSGHVRYADRDLYEDYDELRQRIGLVPQDDVLHTQLTVRQALTYAARLRFPADTTAADRRGRIAEVLEELGLTAHADQRITSLSGGQRKRTSVALELLTQPSLLFLDEPTSGLDPGMDRSVMRTLRALADDGRTVVVVTHNVANLELCDQLLVLAPGGHVAYAGPPANALRYFGRSDFADVFLLLETLPGEEWARRFRGSPDHRRAAASSPGHRTPGVEPAARPAPATGPRQQNPLTQFAVLVRRYLAVIASDRQYAVSLAILPLVLSALAHAVPGSSGLSVRAAARSGEAQPAQLLLVLVIGAVLMGAAASVRELVKERPVYLRERAIGLSIGAYLASKVVVLALVTGLQAVLFTVVALLGRPGPDDPLLLGSGRAEVLLAVLAVTWTAMLTGLAISAAIDNADRGMPLLVVLIMVQLILCGGLFPVDGRVVLEQLSWLVPSRWGYAMTAATADLNALDPGAGDPAWEHSTAIWASDASLLLATGVALVVATALLLARLDPRRRGPRP</sequence>
<protein>
    <submittedName>
        <fullName evidence="13">FHA modulated ABC efflux pump with fused ATPase and integral membrane subunits</fullName>
    </submittedName>
</protein>
<keyword evidence="4 10" id="KW-0812">Transmembrane</keyword>
<dbReference type="GO" id="GO:0016887">
    <property type="term" value="F:ATP hydrolysis activity"/>
    <property type="evidence" value="ECO:0007669"/>
    <property type="project" value="InterPro"/>
</dbReference>
<dbReference type="Pfam" id="PF00498">
    <property type="entry name" value="FHA"/>
    <property type="match status" value="2"/>
</dbReference>
<keyword evidence="6" id="KW-0067">ATP-binding</keyword>
<keyword evidence="7 10" id="KW-1133">Transmembrane helix</keyword>
<dbReference type="InterPro" id="IPR003593">
    <property type="entry name" value="AAA+_ATPase"/>
</dbReference>
<feature type="transmembrane region" description="Helical" evidence="10">
    <location>
        <begin position="685"/>
        <end position="705"/>
    </location>
</feature>
<dbReference type="GO" id="GO:0005524">
    <property type="term" value="F:ATP binding"/>
    <property type="evidence" value="ECO:0007669"/>
    <property type="project" value="UniProtKB-KW"/>
</dbReference>
<dbReference type="GO" id="GO:0140359">
    <property type="term" value="F:ABC-type transporter activity"/>
    <property type="evidence" value="ECO:0007669"/>
    <property type="project" value="InterPro"/>
</dbReference>
<name>A0A285E771_9ACTN</name>
<dbReference type="InterPro" id="IPR013525">
    <property type="entry name" value="ABC2_TM"/>
</dbReference>
<feature type="domain" description="ABC transporter" evidence="12">
    <location>
        <begin position="225"/>
        <end position="459"/>
    </location>
</feature>
<feature type="domain" description="FHA" evidence="11">
    <location>
        <begin position="36"/>
        <end position="84"/>
    </location>
</feature>
<dbReference type="PANTHER" id="PTHR48041">
    <property type="entry name" value="ABC TRANSPORTER G FAMILY MEMBER 28"/>
    <property type="match status" value="1"/>
</dbReference>
<dbReference type="RefSeq" id="WP_183358915.1">
    <property type="nucleotide sequence ID" value="NZ_JACHXB010000001.1"/>
</dbReference>
<feature type="compositionally biased region" description="Basic and acidic residues" evidence="9">
    <location>
        <begin position="473"/>
        <end position="482"/>
    </location>
</feature>
<comment type="subcellular location">
    <subcellularLocation>
        <location evidence="1">Membrane</location>
        <topology evidence="1">Multi-pass membrane protein</topology>
    </subcellularLocation>
</comment>
<keyword evidence="14" id="KW-1185">Reference proteome</keyword>
<keyword evidence="8 10" id="KW-0472">Membrane</keyword>
<dbReference type="SMART" id="SM00240">
    <property type="entry name" value="FHA"/>
    <property type="match status" value="2"/>
</dbReference>
<dbReference type="SUPFAM" id="SSF52540">
    <property type="entry name" value="P-loop containing nucleoside triphosphate hydrolases"/>
    <property type="match status" value="1"/>
</dbReference>
<dbReference type="Gene3D" id="2.60.200.20">
    <property type="match status" value="2"/>
</dbReference>
<dbReference type="Proteomes" id="UP000219514">
    <property type="component" value="Unassembled WGS sequence"/>
</dbReference>
<feature type="region of interest" description="Disordered" evidence="9">
    <location>
        <begin position="473"/>
        <end position="510"/>
    </location>
</feature>
<feature type="transmembrane region" description="Helical" evidence="10">
    <location>
        <begin position="611"/>
        <end position="636"/>
    </location>
</feature>
<accession>A0A285E771</accession>
<dbReference type="Pfam" id="PF01061">
    <property type="entry name" value="ABC2_membrane"/>
    <property type="match status" value="1"/>
</dbReference>
<dbReference type="InterPro" id="IPR000253">
    <property type="entry name" value="FHA_dom"/>
</dbReference>
<keyword evidence="5" id="KW-0547">Nucleotide-binding</keyword>
<feature type="domain" description="FHA" evidence="11">
    <location>
        <begin position="140"/>
        <end position="189"/>
    </location>
</feature>
<dbReference type="InterPro" id="IPR027417">
    <property type="entry name" value="P-loop_NTPase"/>
</dbReference>
<dbReference type="PROSITE" id="PS50893">
    <property type="entry name" value="ABC_TRANSPORTER_2"/>
    <property type="match status" value="1"/>
</dbReference>
<dbReference type="EMBL" id="OBDO01000001">
    <property type="protein sequence ID" value="SNX94979.1"/>
    <property type="molecule type" value="Genomic_DNA"/>
</dbReference>
<dbReference type="Pfam" id="PF00005">
    <property type="entry name" value="ABC_tran"/>
    <property type="match status" value="1"/>
</dbReference>
<evidence type="ECO:0000256" key="7">
    <source>
        <dbReference type="ARBA" id="ARBA00022989"/>
    </source>
</evidence>
<feature type="compositionally biased region" description="Low complexity" evidence="9">
    <location>
        <begin position="497"/>
        <end position="508"/>
    </location>
</feature>
<dbReference type="CDD" id="cd00060">
    <property type="entry name" value="FHA"/>
    <property type="match status" value="1"/>
</dbReference>
<evidence type="ECO:0000256" key="8">
    <source>
        <dbReference type="ARBA" id="ARBA00023136"/>
    </source>
</evidence>
<dbReference type="SUPFAM" id="SSF49879">
    <property type="entry name" value="SMAD/FHA domain"/>
    <property type="match status" value="2"/>
</dbReference>
<evidence type="ECO:0000256" key="6">
    <source>
        <dbReference type="ARBA" id="ARBA00022840"/>
    </source>
</evidence>
<keyword evidence="2" id="KW-0813">Transport</keyword>
<dbReference type="Gene3D" id="3.40.50.300">
    <property type="entry name" value="P-loop containing nucleotide triphosphate hydrolases"/>
    <property type="match status" value="1"/>
</dbReference>
<evidence type="ECO:0000259" key="11">
    <source>
        <dbReference type="PROSITE" id="PS50006"/>
    </source>
</evidence>
<evidence type="ECO:0000256" key="4">
    <source>
        <dbReference type="ARBA" id="ARBA00022692"/>
    </source>
</evidence>
<dbReference type="AlphaFoldDB" id="A0A285E771"/>
<evidence type="ECO:0000259" key="12">
    <source>
        <dbReference type="PROSITE" id="PS50893"/>
    </source>
</evidence>
<dbReference type="InterPro" id="IPR008984">
    <property type="entry name" value="SMAD_FHA_dom_sf"/>
</dbReference>
<proteinExistence type="predicted"/>
<evidence type="ECO:0000256" key="10">
    <source>
        <dbReference type="SAM" id="Phobius"/>
    </source>
</evidence>
<keyword evidence="3" id="KW-0597">Phosphoprotein</keyword>
<feature type="transmembrane region" description="Helical" evidence="10">
    <location>
        <begin position="756"/>
        <end position="775"/>
    </location>
</feature>
<dbReference type="GO" id="GO:0016020">
    <property type="term" value="C:membrane"/>
    <property type="evidence" value="ECO:0007669"/>
    <property type="project" value="UniProtKB-SubCell"/>
</dbReference>
<evidence type="ECO:0000256" key="5">
    <source>
        <dbReference type="ARBA" id="ARBA00022741"/>
    </source>
</evidence>
<feature type="transmembrane region" description="Helical" evidence="10">
    <location>
        <begin position="656"/>
        <end position="678"/>
    </location>
</feature>
<evidence type="ECO:0000313" key="13">
    <source>
        <dbReference type="EMBL" id="SNX94979.1"/>
    </source>
</evidence>